<dbReference type="InterPro" id="IPR023213">
    <property type="entry name" value="CAT-like_dom_sf"/>
</dbReference>
<evidence type="ECO:0000313" key="1">
    <source>
        <dbReference type="EMBL" id="ORV87449.1"/>
    </source>
</evidence>
<accession>A0A1X1WLM1</accession>
<gene>
    <name evidence="1" type="ORF">AWC12_17675</name>
</gene>
<dbReference type="EMBL" id="LQPC01000031">
    <property type="protein sequence ID" value="ORV87449.1"/>
    <property type="molecule type" value="Genomic_DNA"/>
</dbReference>
<dbReference type="Proteomes" id="UP000193622">
    <property type="component" value="Unassembled WGS sequence"/>
</dbReference>
<dbReference type="Gene3D" id="3.30.559.10">
    <property type="entry name" value="Chloramphenicol acetyltransferase-like domain"/>
    <property type="match status" value="1"/>
</dbReference>
<comment type="caution">
    <text evidence="1">The sequence shown here is derived from an EMBL/GenBank/DDBJ whole genome shotgun (WGS) entry which is preliminary data.</text>
</comment>
<sequence length="471" mass="51199">MRAESSTRGLRCACAWSARFPTSSSSARSSDMRDDRLAYIDQATFLSLRATGQAQVVQLVWVYEHPLDHVGLKRFHENFGHGLAGRRIQRSPLPFGRHRWISSTGPGCDLDVAEEPRPREDLSDWIDERSQVPVDPETGPGWHLGVLPMTDGSTAVTLVASHCLMDGLGLAQTLVEAITGSVREFDHPAPNARTRRQALAEDTRETLRGIGAAGRAMVAAVRLSRRRRDETPPKPQRRHVGYPDELVVVPAISVVIDLGDWDRSAKRHRGNSHSLFAGFAAGLAHRMGRCRADGTVDLVLALSDRTWEDTRANALRFAGVNVDPVRAAGDLSDARRDIRAAVAALRENPDETFALQPLTPFIPRRAVRGLGATVFGPQPVSCSSVGELPELGFQIDGTVAEHGYLRAVDQNVRRRQIEGAGGQLVLVAGRVGGKMNIGVTAYEPGARNTKPRLRALAADVLAEFGISGEVL</sequence>
<name>A0A1X1WLM1_MYCIR</name>
<dbReference type="AlphaFoldDB" id="A0A1X1WLM1"/>
<proteinExistence type="predicted"/>
<protein>
    <recommendedName>
        <fullName evidence="3">Diacylglycerol O-acyltransferase</fullName>
    </recommendedName>
</protein>
<dbReference type="SUPFAM" id="SSF52777">
    <property type="entry name" value="CoA-dependent acyltransferases"/>
    <property type="match status" value="1"/>
</dbReference>
<organism evidence="1 2">
    <name type="scientific">Mycolicibacterium iranicum</name>
    <name type="common">Mycobacterium iranicum</name>
    <dbReference type="NCBI Taxonomy" id="912594"/>
    <lineage>
        <taxon>Bacteria</taxon>
        <taxon>Bacillati</taxon>
        <taxon>Actinomycetota</taxon>
        <taxon>Actinomycetes</taxon>
        <taxon>Mycobacteriales</taxon>
        <taxon>Mycobacteriaceae</taxon>
        <taxon>Mycolicibacterium</taxon>
    </lineage>
</organism>
<reference evidence="1 2" key="1">
    <citation type="submission" date="2016-01" db="EMBL/GenBank/DDBJ databases">
        <title>The new phylogeny of the genus Mycobacterium.</title>
        <authorList>
            <person name="Tarcisio F."/>
            <person name="Conor M."/>
            <person name="Antonella G."/>
            <person name="Elisabetta G."/>
            <person name="Giulia F.S."/>
            <person name="Sara T."/>
            <person name="Anna F."/>
            <person name="Clotilde B."/>
            <person name="Roberto B."/>
            <person name="Veronica D.S."/>
            <person name="Fabio R."/>
            <person name="Monica P."/>
            <person name="Olivier J."/>
            <person name="Enrico T."/>
            <person name="Nicola S."/>
        </authorList>
    </citation>
    <scope>NUCLEOTIDE SEQUENCE [LARGE SCALE GENOMIC DNA]</scope>
    <source>
        <strain evidence="1 2">DSM 45541</strain>
    </source>
</reference>
<evidence type="ECO:0008006" key="3">
    <source>
        <dbReference type="Google" id="ProtNLM"/>
    </source>
</evidence>
<evidence type="ECO:0000313" key="2">
    <source>
        <dbReference type="Proteomes" id="UP000193622"/>
    </source>
</evidence>